<evidence type="ECO:0000313" key="3">
    <source>
        <dbReference type="EMBL" id="GAA5041974.1"/>
    </source>
</evidence>
<name>A0ABP9JT32_9NOCA</name>
<dbReference type="Pfam" id="PF07739">
    <property type="entry name" value="TipAS"/>
    <property type="match status" value="1"/>
</dbReference>
<feature type="domain" description="HTH merR-type" evidence="2">
    <location>
        <begin position="9"/>
        <end position="75"/>
    </location>
</feature>
<dbReference type="PRINTS" id="PR00040">
    <property type="entry name" value="HTHMERR"/>
</dbReference>
<evidence type="ECO:0000256" key="1">
    <source>
        <dbReference type="ARBA" id="ARBA00023125"/>
    </source>
</evidence>
<protein>
    <recommendedName>
        <fullName evidence="2">HTH merR-type domain-containing protein</fullName>
    </recommendedName>
</protein>
<dbReference type="PANTHER" id="PTHR30204">
    <property type="entry name" value="REDOX-CYCLING DRUG-SENSING TRANSCRIPTIONAL ACTIVATOR SOXR"/>
    <property type="match status" value="1"/>
</dbReference>
<evidence type="ECO:0000259" key="2">
    <source>
        <dbReference type="PROSITE" id="PS50937"/>
    </source>
</evidence>
<accession>A0ABP9JT32</accession>
<dbReference type="Proteomes" id="UP001500603">
    <property type="component" value="Unassembled WGS sequence"/>
</dbReference>
<dbReference type="PANTHER" id="PTHR30204:SF90">
    <property type="entry name" value="HTH-TYPE TRANSCRIPTIONAL ACTIVATOR MTA"/>
    <property type="match status" value="1"/>
</dbReference>
<dbReference type="EMBL" id="BAABJM010000001">
    <property type="protein sequence ID" value="GAA5041974.1"/>
    <property type="molecule type" value="Genomic_DNA"/>
</dbReference>
<comment type="caution">
    <text evidence="3">The sequence shown here is derived from an EMBL/GenBank/DDBJ whole genome shotgun (WGS) entry which is preliminary data.</text>
</comment>
<dbReference type="InterPro" id="IPR047057">
    <property type="entry name" value="MerR_fam"/>
</dbReference>
<gene>
    <name evidence="3" type="ORF">GCM10023318_01610</name>
</gene>
<dbReference type="CDD" id="cd01106">
    <property type="entry name" value="HTH_TipAL-Mta"/>
    <property type="match status" value="1"/>
</dbReference>
<dbReference type="Pfam" id="PF13411">
    <property type="entry name" value="MerR_1"/>
    <property type="match status" value="1"/>
</dbReference>
<sequence>MVVMGEVKVGVLAAESGLTVRTLHHYDRIGLVSPSSRTASGHRLYVDTDIERLYRVAALRQLGLPLEVIGDLLDDVLSLREVLAKQQAYLADQISELTRVKSTVDLMLADSSSPRTSDLLDVMRKVNGMADTFSKYFDADQMARLAQRRTEIGEDEIKRVEQAWPDLIARVDAAIAADLDPTSDQARALADEWMGLLHQFHGGDDSLRDSLYRMQSENTEQIQAEHGGPSPASMQFIQAVQAARPQ</sequence>
<dbReference type="Gene3D" id="1.10.1660.10">
    <property type="match status" value="1"/>
</dbReference>
<dbReference type="InterPro" id="IPR012925">
    <property type="entry name" value="TipAS_dom"/>
</dbReference>
<evidence type="ECO:0000313" key="4">
    <source>
        <dbReference type="Proteomes" id="UP001500603"/>
    </source>
</evidence>
<dbReference type="SMART" id="SM00422">
    <property type="entry name" value="HTH_MERR"/>
    <property type="match status" value="1"/>
</dbReference>
<dbReference type="PROSITE" id="PS50937">
    <property type="entry name" value="HTH_MERR_2"/>
    <property type="match status" value="1"/>
</dbReference>
<dbReference type="SUPFAM" id="SSF46955">
    <property type="entry name" value="Putative DNA-binding domain"/>
    <property type="match status" value="1"/>
</dbReference>
<dbReference type="RefSeq" id="WP_345492998.1">
    <property type="nucleotide sequence ID" value="NZ_BAABJM010000001.1"/>
</dbReference>
<dbReference type="InterPro" id="IPR000551">
    <property type="entry name" value="MerR-type_HTH_dom"/>
</dbReference>
<reference evidence="4" key="1">
    <citation type="journal article" date="2019" name="Int. J. Syst. Evol. Microbiol.">
        <title>The Global Catalogue of Microorganisms (GCM) 10K type strain sequencing project: providing services to taxonomists for standard genome sequencing and annotation.</title>
        <authorList>
            <consortium name="The Broad Institute Genomics Platform"/>
            <consortium name="The Broad Institute Genome Sequencing Center for Infectious Disease"/>
            <person name="Wu L."/>
            <person name="Ma J."/>
        </authorList>
    </citation>
    <scope>NUCLEOTIDE SEQUENCE [LARGE SCALE GENOMIC DNA]</scope>
    <source>
        <strain evidence="4">JCM 18298</strain>
    </source>
</reference>
<dbReference type="InterPro" id="IPR009061">
    <property type="entry name" value="DNA-bd_dom_put_sf"/>
</dbReference>
<keyword evidence="4" id="KW-1185">Reference proteome</keyword>
<organism evidence="3 4">
    <name type="scientific">Nocardia callitridis</name>
    <dbReference type="NCBI Taxonomy" id="648753"/>
    <lineage>
        <taxon>Bacteria</taxon>
        <taxon>Bacillati</taxon>
        <taxon>Actinomycetota</taxon>
        <taxon>Actinomycetes</taxon>
        <taxon>Mycobacteriales</taxon>
        <taxon>Nocardiaceae</taxon>
        <taxon>Nocardia</taxon>
    </lineage>
</organism>
<keyword evidence="1" id="KW-0238">DNA-binding</keyword>
<proteinExistence type="predicted"/>
<dbReference type="PROSITE" id="PS00552">
    <property type="entry name" value="HTH_MERR_1"/>
    <property type="match status" value="1"/>
</dbReference>